<evidence type="ECO:0000256" key="6">
    <source>
        <dbReference type="ARBA" id="ARBA00022763"/>
    </source>
</evidence>
<dbReference type="PROSITE" id="PS00211">
    <property type="entry name" value="ABC_TRANSPORTER_1"/>
    <property type="match status" value="2"/>
</dbReference>
<evidence type="ECO:0000259" key="17">
    <source>
        <dbReference type="PROSITE" id="PS50893"/>
    </source>
</evidence>
<keyword evidence="11" id="KW-0267">Excision nuclease</keyword>
<feature type="domain" description="ABC transporter" evidence="17">
    <location>
        <begin position="499"/>
        <end position="823"/>
    </location>
</feature>
<comment type="similarity">
    <text evidence="14">Belongs to the ABC transporter superfamily. UvrA family.</text>
</comment>
<evidence type="ECO:0000256" key="14">
    <source>
        <dbReference type="ARBA" id="ARBA00038000"/>
    </source>
</evidence>
<dbReference type="Gene3D" id="1.20.1580.10">
    <property type="entry name" value="ABC transporter ATPase like domain"/>
    <property type="match status" value="2"/>
</dbReference>
<evidence type="ECO:0000256" key="10">
    <source>
        <dbReference type="ARBA" id="ARBA00022840"/>
    </source>
</evidence>
<evidence type="ECO:0000256" key="7">
    <source>
        <dbReference type="ARBA" id="ARBA00022769"/>
    </source>
</evidence>
<dbReference type="Proteomes" id="UP001222800">
    <property type="component" value="Chromosome"/>
</dbReference>
<dbReference type="InterPro" id="IPR003439">
    <property type="entry name" value="ABC_transporter-like_ATP-bd"/>
</dbReference>
<dbReference type="Pfam" id="PF17755">
    <property type="entry name" value="UvrA_DNA-bind"/>
    <property type="match status" value="1"/>
</dbReference>
<keyword evidence="12" id="KW-0238">DNA-binding</keyword>
<keyword evidence="7" id="KW-0228">DNA excision</keyword>
<keyword evidence="19" id="KW-1185">Reference proteome</keyword>
<evidence type="ECO:0000256" key="4">
    <source>
        <dbReference type="ARBA" id="ARBA00022737"/>
    </source>
</evidence>
<evidence type="ECO:0000256" key="15">
    <source>
        <dbReference type="ARBA" id="ARBA00039316"/>
    </source>
</evidence>
<keyword evidence="13" id="KW-0234">DNA repair</keyword>
<gene>
    <name evidence="18" type="primary">uvrA</name>
    <name evidence="18" type="ORF">P4S50_07290</name>
</gene>
<dbReference type="PANTHER" id="PTHR43152">
    <property type="entry name" value="UVRABC SYSTEM PROTEIN A"/>
    <property type="match status" value="1"/>
</dbReference>
<dbReference type="InterPro" id="IPR017871">
    <property type="entry name" value="ABC_transporter-like_CS"/>
</dbReference>
<keyword evidence="3" id="KW-0479">Metal-binding</keyword>
<keyword evidence="2" id="KW-0963">Cytoplasm</keyword>
<name>A0ABY8EFZ1_9FIRM</name>
<keyword evidence="9" id="KW-0862">Zinc</keyword>
<reference evidence="18 19" key="1">
    <citation type="submission" date="2023-03" db="EMBL/GenBank/DDBJ databases">
        <title>Complete genome sequence of Tepidibacter sp. SWIR-1, isolated from a deep-sea hydrothermal vent.</title>
        <authorList>
            <person name="Li X."/>
        </authorList>
    </citation>
    <scope>NUCLEOTIDE SEQUENCE [LARGE SCALE GENOMIC DNA]</scope>
    <source>
        <strain evidence="18 19">SWIR-1</strain>
    </source>
</reference>
<dbReference type="InterPro" id="IPR027417">
    <property type="entry name" value="P-loop_NTPase"/>
</dbReference>
<organism evidence="18 19">
    <name type="scientific">Tepidibacter hydrothermalis</name>
    <dbReference type="NCBI Taxonomy" id="3036126"/>
    <lineage>
        <taxon>Bacteria</taxon>
        <taxon>Bacillati</taxon>
        <taxon>Bacillota</taxon>
        <taxon>Clostridia</taxon>
        <taxon>Peptostreptococcales</taxon>
        <taxon>Peptostreptococcaceae</taxon>
        <taxon>Tepidibacter</taxon>
    </lineage>
</organism>
<evidence type="ECO:0000256" key="12">
    <source>
        <dbReference type="ARBA" id="ARBA00023125"/>
    </source>
</evidence>
<keyword evidence="8" id="KW-0863">Zinc-finger</keyword>
<dbReference type="Gene3D" id="1.10.8.280">
    <property type="entry name" value="ABC transporter ATPase domain-like"/>
    <property type="match status" value="1"/>
</dbReference>
<evidence type="ECO:0000256" key="3">
    <source>
        <dbReference type="ARBA" id="ARBA00022723"/>
    </source>
</evidence>
<dbReference type="RefSeq" id="WP_277734080.1">
    <property type="nucleotide sequence ID" value="NZ_CP120733.1"/>
</dbReference>
<keyword evidence="4" id="KW-0677">Repeat</keyword>
<evidence type="ECO:0000313" key="19">
    <source>
        <dbReference type="Proteomes" id="UP001222800"/>
    </source>
</evidence>
<keyword evidence="6" id="KW-0227">DNA damage</keyword>
<dbReference type="EMBL" id="CP120733">
    <property type="protein sequence ID" value="WFD11872.1"/>
    <property type="molecule type" value="Genomic_DNA"/>
</dbReference>
<evidence type="ECO:0000256" key="16">
    <source>
        <dbReference type="ARBA" id="ARBA00042156"/>
    </source>
</evidence>
<evidence type="ECO:0000256" key="5">
    <source>
        <dbReference type="ARBA" id="ARBA00022741"/>
    </source>
</evidence>
<evidence type="ECO:0000313" key="18">
    <source>
        <dbReference type="EMBL" id="WFD11872.1"/>
    </source>
</evidence>
<dbReference type="NCBIfam" id="TIGR00630">
    <property type="entry name" value="uvra"/>
    <property type="match status" value="1"/>
</dbReference>
<dbReference type="SUPFAM" id="SSF52540">
    <property type="entry name" value="P-loop containing nucleoside triphosphate hydrolases"/>
    <property type="match status" value="2"/>
</dbReference>
<evidence type="ECO:0000256" key="1">
    <source>
        <dbReference type="ARBA" id="ARBA00004496"/>
    </source>
</evidence>
<evidence type="ECO:0000256" key="9">
    <source>
        <dbReference type="ARBA" id="ARBA00022833"/>
    </source>
</evidence>
<protein>
    <recommendedName>
        <fullName evidence="15">UvrABC system protein A</fullName>
    </recommendedName>
    <alternativeName>
        <fullName evidence="16">Excinuclease ABC subunit A</fullName>
    </alternativeName>
</protein>
<proteinExistence type="inferred from homology"/>
<dbReference type="Pfam" id="PF00005">
    <property type="entry name" value="ABC_tran"/>
    <property type="match status" value="1"/>
</dbReference>
<accession>A0ABY8EFZ1</accession>
<dbReference type="InterPro" id="IPR041552">
    <property type="entry name" value="UvrA_DNA-bd"/>
</dbReference>
<keyword evidence="10" id="KW-0067">ATP-binding</keyword>
<sequence>MFDYIEVKGANEHNLKNISINIPKYQLVAVTGPSGSGKSTFAFDILQRECQRQYMESMGMVTDGMNKARVDSIAGLSPSISISQGINNRNPRSTVGTFTEVLTYLRLLYAKCGIRECPHCQQLCYPIFDTEDIDDVGSNQKIIYCSRCKSSIPVLTMAHFSFNKSEGFCEQCSGIGEVNEIDPMGIIDEHISVGQGAVQMWQGVMAQHYEKVLTKLAKHYQLEFDVKKSIKDYNDLEHLIFFEGIKSENFKELYSHIDPPKKVSDGYFEGILTFLKKKSAENIRKGSSNKNIEKCFLRAICPVCHGTRLNEQARSVYVDNKSIIEVSSYTIDELKNWVLSLDKQLGYQNKEVLDSIVNDILRRIESISNIGLGYLTIDRTIQSLSGGEAQRLRMASLMDSGLTGVLYILDEPTTGLHPKDTLKILEALKKLVEIGNTVMVIEHDMDFVSQCDYVIDFGPNSGSQGGQIVAYGKPEDISGFELSLTGKYLNKSYKAKLDISSRNFNEIHIVNAREHNLKNVNVSIPLNKFVTVTGVSGSGKSTLVFNILAGIYDGKKKDVDSVEGLHHVKHVIQVKQQRIGRSSRSTIATYTDIFTAIRTLFSSQLSAKERCLKSSDFSFNVKGGRCEKCRGLGSIPLDMHFLDDIEVECPVCYGKRFNPHVLEVMYKNYTISEILDMTVKQNMEIFSDQKEVLNRLSVLNEVGLGYLTLGQSTSTLSGGECQRIKLAKELGRAQGEHTLFLLDEPTTGLHPSDTEKLITLLNKLVYKGHSVIVIEHSMDVISQSDWIIDLGPEGGSKGGMIVAEGPPATIAATAESHTGRFLKI</sequence>
<evidence type="ECO:0000256" key="13">
    <source>
        <dbReference type="ARBA" id="ARBA00023204"/>
    </source>
</evidence>
<comment type="subcellular location">
    <subcellularLocation>
        <location evidence="1">Cytoplasm</location>
    </subcellularLocation>
</comment>
<dbReference type="Gene3D" id="3.40.50.300">
    <property type="entry name" value="P-loop containing nucleotide triphosphate hydrolases"/>
    <property type="match status" value="2"/>
</dbReference>
<keyword evidence="5" id="KW-0547">Nucleotide-binding</keyword>
<evidence type="ECO:0000256" key="8">
    <source>
        <dbReference type="ARBA" id="ARBA00022771"/>
    </source>
</evidence>
<evidence type="ECO:0000256" key="2">
    <source>
        <dbReference type="ARBA" id="ARBA00022490"/>
    </source>
</evidence>
<dbReference type="PROSITE" id="PS50893">
    <property type="entry name" value="ABC_TRANSPORTER_2"/>
    <property type="match status" value="1"/>
</dbReference>
<dbReference type="InterPro" id="IPR004602">
    <property type="entry name" value="UvrA"/>
</dbReference>
<dbReference type="PANTHER" id="PTHR43152:SF3">
    <property type="entry name" value="UVRABC SYSTEM PROTEIN A"/>
    <property type="match status" value="1"/>
</dbReference>
<evidence type="ECO:0000256" key="11">
    <source>
        <dbReference type="ARBA" id="ARBA00022881"/>
    </source>
</evidence>